<evidence type="ECO:0000313" key="1">
    <source>
        <dbReference type="EMBL" id="JAH77796.1"/>
    </source>
</evidence>
<protein>
    <submittedName>
        <fullName evidence="1">Uncharacterized protein</fullName>
    </submittedName>
</protein>
<reference evidence="1" key="1">
    <citation type="submission" date="2014-11" db="EMBL/GenBank/DDBJ databases">
        <authorList>
            <person name="Amaro Gonzalez C."/>
        </authorList>
    </citation>
    <scope>NUCLEOTIDE SEQUENCE</scope>
</reference>
<dbReference type="EMBL" id="GBXM01030781">
    <property type="protein sequence ID" value="JAH77796.1"/>
    <property type="molecule type" value="Transcribed_RNA"/>
</dbReference>
<accession>A0A0E9VII2</accession>
<proteinExistence type="predicted"/>
<dbReference type="AlphaFoldDB" id="A0A0E9VII2"/>
<organism evidence="1">
    <name type="scientific">Anguilla anguilla</name>
    <name type="common">European freshwater eel</name>
    <name type="synonym">Muraena anguilla</name>
    <dbReference type="NCBI Taxonomy" id="7936"/>
    <lineage>
        <taxon>Eukaryota</taxon>
        <taxon>Metazoa</taxon>
        <taxon>Chordata</taxon>
        <taxon>Craniata</taxon>
        <taxon>Vertebrata</taxon>
        <taxon>Euteleostomi</taxon>
        <taxon>Actinopterygii</taxon>
        <taxon>Neopterygii</taxon>
        <taxon>Teleostei</taxon>
        <taxon>Anguilliformes</taxon>
        <taxon>Anguillidae</taxon>
        <taxon>Anguilla</taxon>
    </lineage>
</organism>
<sequence>MLGVKAPFMLFQCRHNAGPPILSEVACG</sequence>
<name>A0A0E9VII2_ANGAN</name>
<reference evidence="1" key="2">
    <citation type="journal article" date="2015" name="Fish Shellfish Immunol.">
        <title>Early steps in the European eel (Anguilla anguilla)-Vibrio vulnificus interaction in the gills: Role of the RtxA13 toxin.</title>
        <authorList>
            <person name="Callol A."/>
            <person name="Pajuelo D."/>
            <person name="Ebbesson L."/>
            <person name="Teles M."/>
            <person name="MacKenzie S."/>
            <person name="Amaro C."/>
        </authorList>
    </citation>
    <scope>NUCLEOTIDE SEQUENCE</scope>
</reference>